<name>A0A9K3MVE3_HELAN</name>
<reference evidence="2" key="1">
    <citation type="journal article" date="2017" name="Nature">
        <title>The sunflower genome provides insights into oil metabolism, flowering and Asterid evolution.</title>
        <authorList>
            <person name="Badouin H."/>
            <person name="Gouzy J."/>
            <person name="Grassa C.J."/>
            <person name="Murat F."/>
            <person name="Staton S.E."/>
            <person name="Cottret L."/>
            <person name="Lelandais-Briere C."/>
            <person name="Owens G.L."/>
            <person name="Carrere S."/>
            <person name="Mayjonade B."/>
            <person name="Legrand L."/>
            <person name="Gill N."/>
            <person name="Kane N.C."/>
            <person name="Bowers J.E."/>
            <person name="Hubner S."/>
            <person name="Bellec A."/>
            <person name="Berard A."/>
            <person name="Berges H."/>
            <person name="Blanchet N."/>
            <person name="Boniface M.C."/>
            <person name="Brunel D."/>
            <person name="Catrice O."/>
            <person name="Chaidir N."/>
            <person name="Claudel C."/>
            <person name="Donnadieu C."/>
            <person name="Faraut T."/>
            <person name="Fievet G."/>
            <person name="Helmstetter N."/>
            <person name="King M."/>
            <person name="Knapp S.J."/>
            <person name="Lai Z."/>
            <person name="Le Paslier M.C."/>
            <person name="Lippi Y."/>
            <person name="Lorenzon L."/>
            <person name="Mandel J.R."/>
            <person name="Marage G."/>
            <person name="Marchand G."/>
            <person name="Marquand E."/>
            <person name="Bret-Mestries E."/>
            <person name="Morien E."/>
            <person name="Nambeesan S."/>
            <person name="Nguyen T."/>
            <person name="Pegot-Espagnet P."/>
            <person name="Pouilly N."/>
            <person name="Raftis F."/>
            <person name="Sallet E."/>
            <person name="Schiex T."/>
            <person name="Thomas J."/>
            <person name="Vandecasteele C."/>
            <person name="Vares D."/>
            <person name="Vear F."/>
            <person name="Vautrin S."/>
            <person name="Crespi M."/>
            <person name="Mangin B."/>
            <person name="Burke J.M."/>
            <person name="Salse J."/>
            <person name="Munos S."/>
            <person name="Vincourt P."/>
            <person name="Rieseberg L.H."/>
            <person name="Langlade N.B."/>
        </authorList>
    </citation>
    <scope>NUCLEOTIDE SEQUENCE</scope>
    <source>
        <tissue evidence="2">Leaves</tissue>
    </source>
</reference>
<feature type="compositionally biased region" description="Basic residues" evidence="1">
    <location>
        <begin position="1"/>
        <end position="11"/>
    </location>
</feature>
<evidence type="ECO:0000313" key="2">
    <source>
        <dbReference type="EMBL" id="KAF5777410.1"/>
    </source>
</evidence>
<reference evidence="2" key="2">
    <citation type="submission" date="2020-06" db="EMBL/GenBank/DDBJ databases">
        <title>Helianthus annuus Genome sequencing and assembly Release 2.</title>
        <authorList>
            <person name="Gouzy J."/>
            <person name="Langlade N."/>
            <person name="Munos S."/>
        </authorList>
    </citation>
    <scope>NUCLEOTIDE SEQUENCE</scope>
    <source>
        <tissue evidence="2">Leaves</tissue>
    </source>
</reference>
<accession>A0A9K3MVE3</accession>
<organism evidence="2 3">
    <name type="scientific">Helianthus annuus</name>
    <name type="common">Common sunflower</name>
    <dbReference type="NCBI Taxonomy" id="4232"/>
    <lineage>
        <taxon>Eukaryota</taxon>
        <taxon>Viridiplantae</taxon>
        <taxon>Streptophyta</taxon>
        <taxon>Embryophyta</taxon>
        <taxon>Tracheophyta</taxon>
        <taxon>Spermatophyta</taxon>
        <taxon>Magnoliopsida</taxon>
        <taxon>eudicotyledons</taxon>
        <taxon>Gunneridae</taxon>
        <taxon>Pentapetalae</taxon>
        <taxon>asterids</taxon>
        <taxon>campanulids</taxon>
        <taxon>Asterales</taxon>
        <taxon>Asteraceae</taxon>
        <taxon>Asteroideae</taxon>
        <taxon>Heliantheae alliance</taxon>
        <taxon>Heliantheae</taxon>
        <taxon>Helianthus</taxon>
    </lineage>
</organism>
<keyword evidence="3" id="KW-1185">Reference proteome</keyword>
<dbReference type="AlphaFoldDB" id="A0A9K3MVE3"/>
<proteinExistence type="predicted"/>
<gene>
    <name evidence="2" type="ORF">HanXRQr2_Chr12g0535261</name>
</gene>
<sequence>MTGKAKPKKHTAKEIQAKVDAATTNSGGGKAGIVDRTGQSGALGGIGNLQHSCLLVKTLVKQSEEEQFAIP</sequence>
<dbReference type="Gramene" id="mRNA:HanXRQr2_Chr12g0535261">
    <property type="protein sequence ID" value="CDS:HanXRQr2_Chr12g0535261.1"/>
    <property type="gene ID" value="HanXRQr2_Chr12g0535261"/>
</dbReference>
<dbReference type="EMBL" id="MNCJ02000327">
    <property type="protein sequence ID" value="KAF5777410.1"/>
    <property type="molecule type" value="Genomic_DNA"/>
</dbReference>
<evidence type="ECO:0000256" key="1">
    <source>
        <dbReference type="SAM" id="MobiDB-lite"/>
    </source>
</evidence>
<comment type="caution">
    <text evidence="2">The sequence shown here is derived from an EMBL/GenBank/DDBJ whole genome shotgun (WGS) entry which is preliminary data.</text>
</comment>
<protein>
    <submittedName>
        <fullName evidence="2">Uncharacterized protein</fullName>
    </submittedName>
</protein>
<evidence type="ECO:0000313" key="3">
    <source>
        <dbReference type="Proteomes" id="UP000215914"/>
    </source>
</evidence>
<dbReference type="Proteomes" id="UP000215914">
    <property type="component" value="Unassembled WGS sequence"/>
</dbReference>
<feature type="region of interest" description="Disordered" evidence="1">
    <location>
        <begin position="1"/>
        <end position="33"/>
    </location>
</feature>